<reference evidence="1 2" key="1">
    <citation type="journal article" date="2021" name="Plant Biotechnol. J.">
        <title>Multi-omics assisted identification of the key and species-specific regulatory components of drought-tolerant mechanisms in Gossypium stocksii.</title>
        <authorList>
            <person name="Yu D."/>
            <person name="Ke L."/>
            <person name="Zhang D."/>
            <person name="Wu Y."/>
            <person name="Sun Y."/>
            <person name="Mei J."/>
            <person name="Sun J."/>
            <person name="Sun Y."/>
        </authorList>
    </citation>
    <scope>NUCLEOTIDE SEQUENCE [LARGE SCALE GENOMIC DNA]</scope>
    <source>
        <strain evidence="2">cv. E1</strain>
        <tissue evidence="1">Leaf</tissue>
    </source>
</reference>
<dbReference type="OrthoDB" id="1002047at2759"/>
<evidence type="ECO:0000313" key="1">
    <source>
        <dbReference type="EMBL" id="KAH1082242.1"/>
    </source>
</evidence>
<dbReference type="AlphaFoldDB" id="A0A9D3VHC6"/>
<evidence type="ECO:0000313" key="2">
    <source>
        <dbReference type="Proteomes" id="UP000828251"/>
    </source>
</evidence>
<proteinExistence type="predicted"/>
<accession>A0A9D3VHC6</accession>
<keyword evidence="2" id="KW-1185">Reference proteome</keyword>
<dbReference type="Proteomes" id="UP000828251">
    <property type="component" value="Unassembled WGS sequence"/>
</dbReference>
<sequence length="73" mass="8080">MFSNNRITLTTAPVLRCGQKVFQEEQQSAILNGLLPEYDHVVSIITTSQTPFDLQGIVTTLLDAEAHQNAHLT</sequence>
<organism evidence="1 2">
    <name type="scientific">Gossypium stocksii</name>
    <dbReference type="NCBI Taxonomy" id="47602"/>
    <lineage>
        <taxon>Eukaryota</taxon>
        <taxon>Viridiplantae</taxon>
        <taxon>Streptophyta</taxon>
        <taxon>Embryophyta</taxon>
        <taxon>Tracheophyta</taxon>
        <taxon>Spermatophyta</taxon>
        <taxon>Magnoliopsida</taxon>
        <taxon>eudicotyledons</taxon>
        <taxon>Gunneridae</taxon>
        <taxon>Pentapetalae</taxon>
        <taxon>rosids</taxon>
        <taxon>malvids</taxon>
        <taxon>Malvales</taxon>
        <taxon>Malvaceae</taxon>
        <taxon>Malvoideae</taxon>
        <taxon>Gossypium</taxon>
    </lineage>
</organism>
<dbReference type="EMBL" id="JAIQCV010000007">
    <property type="protein sequence ID" value="KAH1082242.1"/>
    <property type="molecule type" value="Genomic_DNA"/>
</dbReference>
<protein>
    <submittedName>
        <fullName evidence="1">Uncharacterized protein</fullName>
    </submittedName>
</protein>
<name>A0A9D3VHC6_9ROSI</name>
<gene>
    <name evidence="1" type="ORF">J1N35_022003</name>
</gene>
<comment type="caution">
    <text evidence="1">The sequence shown here is derived from an EMBL/GenBank/DDBJ whole genome shotgun (WGS) entry which is preliminary data.</text>
</comment>